<keyword evidence="5 15" id="KW-0812">Transmembrane</keyword>
<comment type="similarity">
    <text evidence="13">Belongs to the cyclin family.</text>
</comment>
<dbReference type="Proteomes" id="UP001258017">
    <property type="component" value="Unassembled WGS sequence"/>
</dbReference>
<evidence type="ECO:0000259" key="16">
    <source>
        <dbReference type="SMART" id="SM00385"/>
    </source>
</evidence>
<organism evidence="17 18">
    <name type="scientific">Odynerus spinipes</name>
    <dbReference type="NCBI Taxonomy" id="1348599"/>
    <lineage>
        <taxon>Eukaryota</taxon>
        <taxon>Metazoa</taxon>
        <taxon>Ecdysozoa</taxon>
        <taxon>Arthropoda</taxon>
        <taxon>Hexapoda</taxon>
        <taxon>Insecta</taxon>
        <taxon>Pterygota</taxon>
        <taxon>Neoptera</taxon>
        <taxon>Endopterygota</taxon>
        <taxon>Hymenoptera</taxon>
        <taxon>Apocrita</taxon>
        <taxon>Aculeata</taxon>
        <taxon>Vespoidea</taxon>
        <taxon>Vespidae</taxon>
        <taxon>Eumeninae</taxon>
        <taxon>Odynerus</taxon>
    </lineage>
</organism>
<proteinExistence type="inferred from homology"/>
<keyword evidence="18" id="KW-1185">Reference proteome</keyword>
<evidence type="ECO:0000256" key="7">
    <source>
        <dbReference type="ARBA" id="ARBA00023065"/>
    </source>
</evidence>
<sequence length="1244" mass="142234">MDDANQLLALQRYLSDTFHIRTSFMDFQMFQARVGKSYYHIKRPLFVLLNDYNNTRDELTHQVSAWLAMEYPTWLLFFRNDTRMEDFFRNIYVPFDCKLMVTRDRGNGTGETIVEVYQIDKESEIRVMHFGFWNKTAGFKGPTTGLYQRRNNLHGRRSYVCHHSHRLTYLESESWGVNLPNGSWTGVIGMLVRNEADIAATGLMMTSDRLDAIAFTSAVYATKYRAFIKRPASTSIKWQAYTAPFDAYIWYAIGLLILLSSAMISMIKITVKMVSYYKDFEHSPSTFTEIILYVFGAFCNQGMQQSLLDPVRVVQFCIHLTAVVVVAAYSAALISFLAIKTFVMPFTTMEGLLKDGTYRFAVIRDSADYSFYQNTTDKVLSILFDQVLAKEDHLPANYLDGLRRVCEEDKYAFMAMDNTASDLQRKLACRLEPLDTITQTSIAMATPVRNPYRGIINTNILMLRDSGILQRLLNTEWSNRFSKPKSTWTSVEFGDMVPLLVVMFCGSVLSSFLLSLEGRESEIKLCIYFSLNERIRLLDLGEINNSRCSPCCYFVWGMMSSTKLSAKEKAMGKENICVSKQSNKLAGTKSQKILPRRRFFSADLEGRCSCNCDANPINNVVFNEFKSSARKTPFRIHFDRAGNDLDKGSRFRERIVEYDTRRIGEFKKNARVSESKIEKKDELTSWHRTSLIRKRQPEAKLVQDRLQNFKDSKAIVRNLVDPNDNRITRSIKSNSGLNLPSRQISTAKSLIDLSKVNKPSTLTSKVYDGVKRNSVKSTSAERSLANKRSLSSVSINKPNNLADGWNRAHTRSRSCSNQRRVVPAGNKVTSIGSANESSINVQKPQIGFDKCKKLGGSKESLVSRPLIVLTSDSPKRQIAETVEDYRIPETTKGLSSSNCKVTSASRKQKLIDREEEPLVDAIPEKVQAKIENELQVIKQNTDFSAYLLYHADYLVDLLTIEKQKEASSPKLSSEFLNQYINSESRKLIVTFLIRLSSHCRYPSFILYQAIKLFDITLDRIPMEDTDMQLIAITALWIVLKKDGNFNKIPSARSMLALVQELQNDNVDRLAESERLILCTLDFNITFSDPFSIFVFYVINYDYDPGVSHGIITKIYYCGGYVIDLTLLDAKFCYVTSNHLALATAELVMCVILDDEVNLSSPRWHFWRQVITNGVHVPIKYYDDEINLLRATMIDHILESAKKHTKETVVRKRYSHSRYGNVSEFFIDKIKKIPQTESTRYVCSV</sequence>
<keyword evidence="13" id="KW-0195">Cyclin</keyword>
<dbReference type="SMART" id="SM00385">
    <property type="entry name" value="CYCLIN"/>
    <property type="match status" value="1"/>
</dbReference>
<evidence type="ECO:0000256" key="10">
    <source>
        <dbReference type="ARBA" id="ARBA00023180"/>
    </source>
</evidence>
<evidence type="ECO:0000256" key="11">
    <source>
        <dbReference type="ARBA" id="ARBA00023286"/>
    </source>
</evidence>
<feature type="transmembrane region" description="Helical" evidence="15">
    <location>
        <begin position="248"/>
        <end position="269"/>
    </location>
</feature>
<evidence type="ECO:0000256" key="8">
    <source>
        <dbReference type="ARBA" id="ARBA00023136"/>
    </source>
</evidence>
<reference evidence="17" key="2">
    <citation type="journal article" date="2023" name="Commun. Biol.">
        <title>Intrasexual cuticular hydrocarbon dimorphism in a wasp sheds light on hydrocarbon biosynthesis genes in Hymenoptera.</title>
        <authorList>
            <person name="Moris V.C."/>
            <person name="Podsiadlowski L."/>
            <person name="Martin S."/>
            <person name="Oeyen J.P."/>
            <person name="Donath A."/>
            <person name="Petersen M."/>
            <person name="Wilbrandt J."/>
            <person name="Misof B."/>
            <person name="Liedtke D."/>
            <person name="Thamm M."/>
            <person name="Scheiner R."/>
            <person name="Schmitt T."/>
            <person name="Niehuis O."/>
        </authorList>
    </citation>
    <scope>NUCLEOTIDE SEQUENCE</scope>
    <source>
        <strain evidence="17">GBR_01_08_01A</strain>
    </source>
</reference>
<name>A0AAD9RGJ4_9HYME</name>
<evidence type="ECO:0000256" key="12">
    <source>
        <dbReference type="ARBA" id="ARBA00023303"/>
    </source>
</evidence>
<evidence type="ECO:0000256" key="3">
    <source>
        <dbReference type="ARBA" id="ARBA00022448"/>
    </source>
</evidence>
<dbReference type="EMBL" id="JAIFRP010000096">
    <property type="protein sequence ID" value="KAK2579344.1"/>
    <property type="molecule type" value="Genomic_DNA"/>
</dbReference>
<evidence type="ECO:0000313" key="17">
    <source>
        <dbReference type="EMBL" id="KAK2579344.1"/>
    </source>
</evidence>
<keyword evidence="7" id="KW-0406">Ion transport</keyword>
<feature type="domain" description="Cyclin-like" evidence="16">
    <location>
        <begin position="990"/>
        <end position="1078"/>
    </location>
</feature>
<evidence type="ECO:0000256" key="1">
    <source>
        <dbReference type="ARBA" id="ARBA00004651"/>
    </source>
</evidence>
<dbReference type="CDD" id="cd00043">
    <property type="entry name" value="CYCLIN_SF"/>
    <property type="match status" value="1"/>
</dbReference>
<dbReference type="Pfam" id="PF00134">
    <property type="entry name" value="Cyclin_N"/>
    <property type="match status" value="1"/>
</dbReference>
<evidence type="ECO:0000256" key="4">
    <source>
        <dbReference type="ARBA" id="ARBA00022475"/>
    </source>
</evidence>
<dbReference type="InterPro" id="IPR013763">
    <property type="entry name" value="Cyclin-like_dom"/>
</dbReference>
<dbReference type="InterPro" id="IPR019594">
    <property type="entry name" value="Glu/Gly-bd"/>
</dbReference>
<comment type="subcellular location">
    <subcellularLocation>
        <location evidence="1">Cell membrane</location>
        <topology evidence="1">Multi-pass membrane protein</topology>
    </subcellularLocation>
</comment>
<dbReference type="SUPFAM" id="SSF53850">
    <property type="entry name" value="Periplasmic binding protein-like II"/>
    <property type="match status" value="1"/>
</dbReference>
<dbReference type="Gene3D" id="1.10.472.10">
    <property type="entry name" value="Cyclin-like"/>
    <property type="match status" value="2"/>
</dbReference>
<dbReference type="AlphaFoldDB" id="A0AAD9RGJ4"/>
<keyword evidence="10" id="KW-0325">Glycoprotein</keyword>
<dbReference type="InterPro" id="IPR001320">
    <property type="entry name" value="Iontro_rcpt_C"/>
</dbReference>
<protein>
    <recommendedName>
        <fullName evidence="16">Cyclin-like domain-containing protein</fullName>
    </recommendedName>
</protein>
<evidence type="ECO:0000256" key="2">
    <source>
        <dbReference type="ARBA" id="ARBA00008685"/>
    </source>
</evidence>
<evidence type="ECO:0000256" key="15">
    <source>
        <dbReference type="SAM" id="Phobius"/>
    </source>
</evidence>
<evidence type="ECO:0000256" key="6">
    <source>
        <dbReference type="ARBA" id="ARBA00022989"/>
    </source>
</evidence>
<dbReference type="PANTHER" id="PTHR42643:SF30">
    <property type="entry name" value="IONOTROPIC RECEPTOR 40A-RELATED"/>
    <property type="match status" value="1"/>
</dbReference>
<keyword evidence="9" id="KW-0675">Receptor</keyword>
<evidence type="ECO:0000313" key="18">
    <source>
        <dbReference type="Proteomes" id="UP001258017"/>
    </source>
</evidence>
<evidence type="ECO:0000256" key="14">
    <source>
        <dbReference type="SAM" id="MobiDB-lite"/>
    </source>
</evidence>
<dbReference type="SUPFAM" id="SSF47954">
    <property type="entry name" value="Cyclin-like"/>
    <property type="match status" value="1"/>
</dbReference>
<dbReference type="GO" id="GO:0015276">
    <property type="term" value="F:ligand-gated monoatomic ion channel activity"/>
    <property type="evidence" value="ECO:0007669"/>
    <property type="project" value="InterPro"/>
</dbReference>
<dbReference type="PANTHER" id="PTHR42643">
    <property type="entry name" value="IONOTROPIC RECEPTOR 20A-RELATED"/>
    <property type="match status" value="1"/>
</dbReference>
<keyword evidence="8 15" id="KW-0472">Membrane</keyword>
<evidence type="ECO:0000256" key="5">
    <source>
        <dbReference type="ARBA" id="ARBA00022692"/>
    </source>
</evidence>
<keyword evidence="4" id="KW-1003">Cell membrane</keyword>
<feature type="region of interest" description="Disordered" evidence="14">
    <location>
        <begin position="801"/>
        <end position="822"/>
    </location>
</feature>
<dbReference type="Pfam" id="PF10613">
    <property type="entry name" value="Lig_chan-Glu_bd"/>
    <property type="match status" value="1"/>
</dbReference>
<dbReference type="InterPro" id="IPR052192">
    <property type="entry name" value="Insect_Ionotropic_Sensory_Rcpt"/>
</dbReference>
<dbReference type="GO" id="GO:0005886">
    <property type="term" value="C:plasma membrane"/>
    <property type="evidence" value="ECO:0007669"/>
    <property type="project" value="UniProtKB-SubCell"/>
</dbReference>
<feature type="transmembrane region" description="Helical" evidence="15">
    <location>
        <begin position="313"/>
        <end position="339"/>
    </location>
</feature>
<gene>
    <name evidence="17" type="ORF">KPH14_008295</name>
</gene>
<dbReference type="GO" id="GO:0050906">
    <property type="term" value="P:detection of stimulus involved in sensory perception"/>
    <property type="evidence" value="ECO:0007669"/>
    <property type="project" value="UniProtKB-ARBA"/>
</dbReference>
<dbReference type="Gene3D" id="3.40.190.10">
    <property type="entry name" value="Periplasmic binding protein-like II"/>
    <property type="match status" value="2"/>
</dbReference>
<dbReference type="InterPro" id="IPR006671">
    <property type="entry name" value="Cyclin_N"/>
</dbReference>
<dbReference type="Pfam" id="PF00060">
    <property type="entry name" value="Lig_chan"/>
    <property type="match status" value="1"/>
</dbReference>
<accession>A0AAD9RGJ4</accession>
<dbReference type="InterPro" id="IPR036915">
    <property type="entry name" value="Cyclin-like_sf"/>
</dbReference>
<keyword evidence="6 15" id="KW-1133">Transmembrane helix</keyword>
<evidence type="ECO:0000256" key="9">
    <source>
        <dbReference type="ARBA" id="ARBA00023170"/>
    </source>
</evidence>
<reference evidence="17" key="1">
    <citation type="submission" date="2021-08" db="EMBL/GenBank/DDBJ databases">
        <authorList>
            <person name="Misof B."/>
            <person name="Oliver O."/>
            <person name="Podsiadlowski L."/>
            <person name="Donath A."/>
            <person name="Peters R."/>
            <person name="Mayer C."/>
            <person name="Rust J."/>
            <person name="Gunkel S."/>
            <person name="Lesny P."/>
            <person name="Martin S."/>
            <person name="Oeyen J.P."/>
            <person name="Petersen M."/>
            <person name="Panagiotis P."/>
            <person name="Wilbrandt J."/>
            <person name="Tanja T."/>
        </authorList>
    </citation>
    <scope>NUCLEOTIDE SEQUENCE</scope>
    <source>
        <strain evidence="17">GBR_01_08_01A</strain>
        <tissue evidence="17">Thorax + abdomen</tissue>
    </source>
</reference>
<keyword evidence="3" id="KW-0813">Transport</keyword>
<comment type="caution">
    <text evidence="17">The sequence shown here is derived from an EMBL/GenBank/DDBJ whole genome shotgun (WGS) entry which is preliminary data.</text>
</comment>
<keyword evidence="12" id="KW-0407">Ion channel</keyword>
<comment type="similarity">
    <text evidence="2">Belongs to the glutamate-gated ion channel (TC 1.A.10.1) family.</text>
</comment>
<keyword evidence="11" id="KW-1071">Ligand-gated ion channel</keyword>
<evidence type="ECO:0000256" key="13">
    <source>
        <dbReference type="RuleBase" id="RU000383"/>
    </source>
</evidence>